<dbReference type="InterPro" id="IPR001789">
    <property type="entry name" value="Sig_transdc_resp-reg_receiver"/>
</dbReference>
<dbReference type="PANTHER" id="PTHR44520">
    <property type="entry name" value="RESPONSE REGULATOR RCP1-RELATED"/>
    <property type="match status" value="1"/>
</dbReference>
<name>A0A5M8QQ77_9BACT</name>
<reference evidence="3 4" key="1">
    <citation type="submission" date="2019-05" db="EMBL/GenBank/DDBJ databases">
        <authorList>
            <person name="Qu J.-H."/>
        </authorList>
    </citation>
    <scope>NUCLEOTIDE SEQUENCE [LARGE SCALE GENOMIC DNA]</scope>
    <source>
        <strain evidence="3 4">NS28</strain>
    </source>
</reference>
<comment type="caution">
    <text evidence="3">The sequence shown here is derived from an EMBL/GenBank/DDBJ whole genome shotgun (WGS) entry which is preliminary data.</text>
</comment>
<dbReference type="SUPFAM" id="SSF52172">
    <property type="entry name" value="CheY-like"/>
    <property type="match status" value="1"/>
</dbReference>
<keyword evidence="4" id="KW-1185">Reference proteome</keyword>
<evidence type="ECO:0000313" key="3">
    <source>
        <dbReference type="EMBL" id="KAA6438325.1"/>
    </source>
</evidence>
<protein>
    <submittedName>
        <fullName evidence="3">Response regulator</fullName>
    </submittedName>
</protein>
<dbReference type="PROSITE" id="PS50110">
    <property type="entry name" value="RESPONSE_REGULATORY"/>
    <property type="match status" value="1"/>
</dbReference>
<dbReference type="PANTHER" id="PTHR44520:SF2">
    <property type="entry name" value="RESPONSE REGULATOR RCP1"/>
    <property type="match status" value="1"/>
</dbReference>
<evidence type="ECO:0000259" key="2">
    <source>
        <dbReference type="PROSITE" id="PS50110"/>
    </source>
</evidence>
<evidence type="ECO:0000313" key="4">
    <source>
        <dbReference type="Proteomes" id="UP000323994"/>
    </source>
</evidence>
<feature type="modified residue" description="4-aspartylphosphate" evidence="1">
    <location>
        <position position="60"/>
    </location>
</feature>
<accession>A0A5M8QQ77</accession>
<organism evidence="3 4">
    <name type="scientific">Dyadobacter flavalbus</name>
    <dbReference type="NCBI Taxonomy" id="2579942"/>
    <lineage>
        <taxon>Bacteria</taxon>
        <taxon>Pseudomonadati</taxon>
        <taxon>Bacteroidota</taxon>
        <taxon>Cytophagia</taxon>
        <taxon>Cytophagales</taxon>
        <taxon>Spirosomataceae</taxon>
        <taxon>Dyadobacter</taxon>
    </lineage>
</organism>
<dbReference type="InterPro" id="IPR011006">
    <property type="entry name" value="CheY-like_superfamily"/>
</dbReference>
<dbReference type="AlphaFoldDB" id="A0A5M8QQ77"/>
<dbReference type="Pfam" id="PF00072">
    <property type="entry name" value="Response_reg"/>
    <property type="match status" value="1"/>
</dbReference>
<dbReference type="EMBL" id="VBSN01000049">
    <property type="protein sequence ID" value="KAA6438325.1"/>
    <property type="molecule type" value="Genomic_DNA"/>
</dbReference>
<dbReference type="SMART" id="SM00448">
    <property type="entry name" value="REC"/>
    <property type="match status" value="1"/>
</dbReference>
<feature type="domain" description="Response regulatory" evidence="2">
    <location>
        <begin position="6"/>
        <end position="127"/>
    </location>
</feature>
<proteinExistence type="predicted"/>
<dbReference type="RefSeq" id="WP_139013128.1">
    <property type="nucleotide sequence ID" value="NZ_VBSN01000049.1"/>
</dbReference>
<keyword evidence="1" id="KW-0597">Phosphoprotein</keyword>
<sequence length="136" mass="14864">MVKSKTLYLADDDYDDRMLLIDAIKSIDPSIEIIEAEDGKELLDILQSDAPTQQSLIILDVNMPKMNGLETLARLRGIPDLAAIPAVMVSTSSKSELMESAKKLGAANYFLKPTKINELLQLAKQLIFGLSGTMPA</sequence>
<dbReference type="InterPro" id="IPR052893">
    <property type="entry name" value="TCS_response_regulator"/>
</dbReference>
<dbReference type="Proteomes" id="UP000323994">
    <property type="component" value="Unassembled WGS sequence"/>
</dbReference>
<gene>
    <name evidence="3" type="ORF">FEM33_16650</name>
</gene>
<evidence type="ECO:0000256" key="1">
    <source>
        <dbReference type="PROSITE-ProRule" id="PRU00169"/>
    </source>
</evidence>
<dbReference type="Gene3D" id="3.40.50.2300">
    <property type="match status" value="1"/>
</dbReference>
<dbReference type="GO" id="GO:0000160">
    <property type="term" value="P:phosphorelay signal transduction system"/>
    <property type="evidence" value="ECO:0007669"/>
    <property type="project" value="InterPro"/>
</dbReference>